<dbReference type="RefSeq" id="WP_044409572.1">
    <property type="nucleotide sequence ID" value="NZ_JXXE01000196.1"/>
</dbReference>
<evidence type="ECO:0000256" key="10">
    <source>
        <dbReference type="ARBA" id="ARBA00022842"/>
    </source>
</evidence>
<keyword evidence="11" id="KW-0076">Bacteriochlorophyll</keyword>
<dbReference type="Proteomes" id="UP000032515">
    <property type="component" value="Unassembled WGS sequence"/>
</dbReference>
<dbReference type="GO" id="GO:0019684">
    <property type="term" value="P:photosynthesis, light reaction"/>
    <property type="evidence" value="ECO:0007669"/>
    <property type="project" value="InterPro"/>
</dbReference>
<dbReference type="GO" id="GO:0030077">
    <property type="term" value="C:plasma membrane light-harvesting complex"/>
    <property type="evidence" value="ECO:0007669"/>
    <property type="project" value="InterPro"/>
</dbReference>
<keyword evidence="9" id="KW-0479">Metal-binding</keyword>
<keyword evidence="13" id="KW-0157">Chromophore</keyword>
<comment type="caution">
    <text evidence="18">The sequence shown here is derived from an EMBL/GenBank/DDBJ whole genome shotgun (WGS) entry which is preliminary data.</text>
</comment>
<dbReference type="OrthoDB" id="7065223at2"/>
<evidence type="ECO:0000256" key="15">
    <source>
        <dbReference type="ARBA" id="ARBA00023243"/>
    </source>
</evidence>
<evidence type="ECO:0000256" key="2">
    <source>
        <dbReference type="ARBA" id="ARBA00004249"/>
    </source>
</evidence>
<dbReference type="Gene3D" id="4.10.220.20">
    <property type="entry name" value="Light-harvesting complex"/>
    <property type="match status" value="1"/>
</dbReference>
<protein>
    <submittedName>
        <fullName evidence="18">Light-harvesting protein B:800-850 subunit alpha</fullName>
    </submittedName>
</protein>
<dbReference type="Pfam" id="PF00556">
    <property type="entry name" value="LHC"/>
    <property type="match status" value="1"/>
</dbReference>
<proteinExistence type="inferred from homology"/>
<keyword evidence="10" id="KW-0460">Magnesium</keyword>
<evidence type="ECO:0000256" key="16">
    <source>
        <dbReference type="SAM" id="Phobius"/>
    </source>
</evidence>
<evidence type="ECO:0000256" key="3">
    <source>
        <dbReference type="ARBA" id="ARBA00005629"/>
    </source>
</evidence>
<keyword evidence="15" id="KW-0437">Light-harvesting polypeptide</keyword>
<evidence type="ECO:0000256" key="9">
    <source>
        <dbReference type="ARBA" id="ARBA00022723"/>
    </source>
</evidence>
<comment type="subcellular location">
    <subcellularLocation>
        <location evidence="2">Cell inner membrane</location>
        <topology evidence="2">Single-pass type II membrane protein</topology>
    </subcellularLocation>
</comment>
<evidence type="ECO:0000313" key="19">
    <source>
        <dbReference type="Proteomes" id="UP000032515"/>
    </source>
</evidence>
<evidence type="ECO:0000256" key="11">
    <source>
        <dbReference type="ARBA" id="ARBA00022956"/>
    </source>
</evidence>
<dbReference type="AlphaFoldDB" id="A0A0D7ETT3"/>
<dbReference type="InterPro" id="IPR000066">
    <property type="entry name" value="Antenna_a/b"/>
</dbReference>
<name>A0A0D7ETT3_RHOPL</name>
<feature type="transmembrane region" description="Helical" evidence="16">
    <location>
        <begin position="14"/>
        <end position="35"/>
    </location>
</feature>
<evidence type="ECO:0000256" key="6">
    <source>
        <dbReference type="ARBA" id="ARBA00022494"/>
    </source>
</evidence>
<evidence type="ECO:0000256" key="8">
    <source>
        <dbReference type="ARBA" id="ARBA00022692"/>
    </source>
</evidence>
<evidence type="ECO:0000313" key="18">
    <source>
        <dbReference type="EMBL" id="KIZ44193.1"/>
    </source>
</evidence>
<dbReference type="GO" id="GO:0046872">
    <property type="term" value="F:metal ion binding"/>
    <property type="evidence" value="ECO:0007669"/>
    <property type="project" value="UniProtKB-KW"/>
</dbReference>
<dbReference type="GO" id="GO:0005886">
    <property type="term" value="C:plasma membrane"/>
    <property type="evidence" value="ECO:0007669"/>
    <property type="project" value="UniProtKB-SubCell"/>
</dbReference>
<dbReference type="PRINTS" id="PR00673">
    <property type="entry name" value="LIGHTHARVSTA"/>
</dbReference>
<dbReference type="InterPro" id="IPR002361">
    <property type="entry name" value="Antenna_alpha_CS"/>
</dbReference>
<sequence length="73" mass="7437">MNQGRIWTVVHPTVGLPLLLGSVTVIAILVHFALLTNTSWFPKYWNGKAAVAAVAPAPAAPAAPAPAAAPAAK</sequence>
<keyword evidence="8 16" id="KW-0812">Transmembrane</keyword>
<dbReference type="SUPFAM" id="SSF56918">
    <property type="entry name" value="Light-harvesting complex subunits"/>
    <property type="match status" value="1"/>
</dbReference>
<evidence type="ECO:0000259" key="17">
    <source>
        <dbReference type="Pfam" id="PF00556"/>
    </source>
</evidence>
<evidence type="ECO:0000256" key="7">
    <source>
        <dbReference type="ARBA" id="ARBA00022549"/>
    </source>
</evidence>
<dbReference type="InterPro" id="IPR018332">
    <property type="entry name" value="Antenna_alpha"/>
</dbReference>
<organism evidence="18 19">
    <name type="scientific">Rhodopseudomonas palustris</name>
    <dbReference type="NCBI Taxonomy" id="1076"/>
    <lineage>
        <taxon>Bacteria</taxon>
        <taxon>Pseudomonadati</taxon>
        <taxon>Pseudomonadota</taxon>
        <taxon>Alphaproteobacteria</taxon>
        <taxon>Hyphomicrobiales</taxon>
        <taxon>Nitrobacteraceae</taxon>
        <taxon>Rhodopseudomonas</taxon>
    </lineage>
</organism>
<evidence type="ECO:0000256" key="4">
    <source>
        <dbReference type="ARBA" id="ARBA00011367"/>
    </source>
</evidence>
<comment type="function">
    <text evidence="1">Antenna complexes are light-harvesting systems, which transfer the excitation energy to the reaction centers.</text>
</comment>
<keyword evidence="5" id="KW-1003">Cell membrane</keyword>
<evidence type="ECO:0000256" key="5">
    <source>
        <dbReference type="ARBA" id="ARBA00022475"/>
    </source>
</evidence>
<keyword evidence="7" id="KW-0042">Antenna complex</keyword>
<dbReference type="PROSITE" id="PS00968">
    <property type="entry name" value="ANTENNA_COMP_ALPHA"/>
    <property type="match status" value="1"/>
</dbReference>
<evidence type="ECO:0000256" key="12">
    <source>
        <dbReference type="ARBA" id="ARBA00022989"/>
    </source>
</evidence>
<comment type="similarity">
    <text evidence="3">Belongs to the antenna complex alpha subunit family.</text>
</comment>
<evidence type="ECO:0000256" key="13">
    <source>
        <dbReference type="ARBA" id="ARBA00022991"/>
    </source>
</evidence>
<dbReference type="GO" id="GO:0019866">
    <property type="term" value="C:organelle inner membrane"/>
    <property type="evidence" value="ECO:0007669"/>
    <property type="project" value="InterPro"/>
</dbReference>
<gene>
    <name evidence="18" type="ORF">OO17_10150</name>
</gene>
<keyword evidence="12 16" id="KW-1133">Transmembrane helix</keyword>
<accession>A0A0D7ETT3</accession>
<dbReference type="InterPro" id="IPR035889">
    <property type="entry name" value="Light-harvesting_complex"/>
</dbReference>
<dbReference type="GO" id="GO:0042314">
    <property type="term" value="F:bacteriochlorophyll binding"/>
    <property type="evidence" value="ECO:0007669"/>
    <property type="project" value="UniProtKB-KW"/>
</dbReference>
<dbReference type="STRING" id="1421013.GCA_000504425_02319"/>
<evidence type="ECO:0000256" key="1">
    <source>
        <dbReference type="ARBA" id="ARBA00002455"/>
    </source>
</evidence>
<feature type="domain" description="Antenna complex alpha/beta subunit" evidence="17">
    <location>
        <begin position="4"/>
        <end position="41"/>
    </location>
</feature>
<keyword evidence="14 16" id="KW-0472">Membrane</keyword>
<evidence type="ECO:0000256" key="14">
    <source>
        <dbReference type="ARBA" id="ARBA00023136"/>
    </source>
</evidence>
<keyword evidence="6" id="KW-0148">Chlorophyll</keyword>
<dbReference type="EMBL" id="JXXE01000196">
    <property type="protein sequence ID" value="KIZ44193.1"/>
    <property type="molecule type" value="Genomic_DNA"/>
</dbReference>
<dbReference type="PATRIC" id="fig|1076.23.peg.1409"/>
<reference evidence="18 19" key="1">
    <citation type="submission" date="2014-11" db="EMBL/GenBank/DDBJ databases">
        <title>Genomics and ecophysiology of heterotrophic nitrogen fixing bacteria isolated from estuarine surface water.</title>
        <authorList>
            <person name="Bentzon-Tilia M."/>
            <person name="Severin I."/>
            <person name="Hansen L.H."/>
            <person name="Riemann L."/>
        </authorList>
    </citation>
    <scope>NUCLEOTIDE SEQUENCE [LARGE SCALE GENOMIC DNA]</scope>
    <source>
        <strain evidence="18 19">BAL398</strain>
    </source>
</reference>
<comment type="subunit">
    <text evidence="4">The core complex is formed by different alpha and beta chains, binding bacteriochlorophyll molecules, and arranged most probably in tetrameric structures disposed around the reaction center. The non-pigmented gamma chains may constitute additional components.</text>
</comment>